<dbReference type="SMART" id="SM00360">
    <property type="entry name" value="RRM"/>
    <property type="match status" value="1"/>
</dbReference>
<dbReference type="GeneID" id="113798678"/>
<accession>A0A6P6YJI2</accession>
<dbReference type="PANTHER" id="PTHR16105">
    <property type="entry name" value="RNA-BINDING REGION-CONTAINING PROTEIN 3"/>
    <property type="match status" value="1"/>
</dbReference>
<dbReference type="OMA" id="MEKGRMR"/>
<dbReference type="Proteomes" id="UP000515146">
    <property type="component" value="Unplaced"/>
</dbReference>
<dbReference type="SUPFAM" id="SSF54928">
    <property type="entry name" value="RNA-binding domain, RBD"/>
    <property type="match status" value="2"/>
</dbReference>
<dbReference type="InParanoid" id="A0A6P6YJI2"/>
<protein>
    <submittedName>
        <fullName evidence="2">RNA-binding region-containing protein 3-like</fullName>
    </submittedName>
</protein>
<dbReference type="KEGG" id="dpte:113798678"/>
<keyword evidence="1" id="KW-1185">Reference proteome</keyword>
<dbReference type="GO" id="GO:0030626">
    <property type="term" value="F:U12 snRNA binding"/>
    <property type="evidence" value="ECO:0007669"/>
    <property type="project" value="TreeGrafter"/>
</dbReference>
<dbReference type="Pfam" id="PF00076">
    <property type="entry name" value="RRM_1"/>
    <property type="match status" value="1"/>
</dbReference>
<dbReference type="OrthoDB" id="448399at2759"/>
<dbReference type="PROSITE" id="PS50102">
    <property type="entry name" value="RRM"/>
    <property type="match status" value="1"/>
</dbReference>
<evidence type="ECO:0000313" key="1">
    <source>
        <dbReference type="Proteomes" id="UP000515146"/>
    </source>
</evidence>
<dbReference type="Gene3D" id="3.30.70.330">
    <property type="match status" value="1"/>
</dbReference>
<gene>
    <name evidence="2" type="primary">LOC113798678</name>
</gene>
<dbReference type="GO" id="GO:0000398">
    <property type="term" value="P:mRNA splicing, via spliceosome"/>
    <property type="evidence" value="ECO:0007669"/>
    <property type="project" value="TreeGrafter"/>
</dbReference>
<dbReference type="GO" id="GO:0097157">
    <property type="term" value="F:pre-mRNA intronic binding"/>
    <property type="evidence" value="ECO:0007669"/>
    <property type="project" value="TreeGrafter"/>
</dbReference>
<name>A0A6P6YJI2_DERPT</name>
<dbReference type="RefSeq" id="XP_027205044.1">
    <property type="nucleotide sequence ID" value="XM_027349243.1"/>
</dbReference>
<dbReference type="AlphaFoldDB" id="A0A6P6YJI2"/>
<dbReference type="InterPro" id="IPR035979">
    <property type="entry name" value="RBD_domain_sf"/>
</dbReference>
<organism evidence="1 2">
    <name type="scientific">Dermatophagoides pteronyssinus</name>
    <name type="common">European house dust mite</name>
    <dbReference type="NCBI Taxonomy" id="6956"/>
    <lineage>
        <taxon>Eukaryota</taxon>
        <taxon>Metazoa</taxon>
        <taxon>Ecdysozoa</taxon>
        <taxon>Arthropoda</taxon>
        <taxon>Chelicerata</taxon>
        <taxon>Arachnida</taxon>
        <taxon>Acari</taxon>
        <taxon>Acariformes</taxon>
        <taxon>Sarcoptiformes</taxon>
        <taxon>Astigmata</taxon>
        <taxon>Psoroptidia</taxon>
        <taxon>Analgoidea</taxon>
        <taxon>Pyroglyphidae</taxon>
        <taxon>Dermatophagoidinae</taxon>
        <taxon>Dermatophagoides</taxon>
    </lineage>
</organism>
<dbReference type="InterPro" id="IPR045164">
    <property type="entry name" value="RBM41/RNPC3"/>
</dbReference>
<sequence>MNVPATSSTISLEPVILALEIRNLSSKFSYGDRNEMLYGLGATSVHNHPYYSVAFFPDELACHMVIRLLHQRQWNGRRLRVEFAKPEQIRRLPSHHVCDLTLKRQIEHDQFQVFRDQIQELQTQSIPNNILNSNFEDIPEANKHIIQQIRQHLLSNEKFYKCVVALMLKLGLELSFSWQNEDLSTIPLPKDSDEESELETDLTVNDLNHNQAPEFELKRRRRRKKRLKTGFIGDNAESFHVNPKTSIDQNKITTEIEEIFDTVPKSKKSSINLTTNFINLSSISSSSDLVKEPSTTAEGFGSLVKPHSTSSLKSKTSINDNNFDLCLLRPKDLISDQELESNRISTDKWCEYPVFKNYSIGDQQSHRLYVKNIHRKVELRDLYRLFARFIDLNNNDHVDKFGIIYMEKGRMRGQAFVTYPELTQASLALTSTNGFIFYDRPIVVQYGRCNNLPQE</sequence>
<reference evidence="2" key="1">
    <citation type="submission" date="2025-08" db="UniProtKB">
        <authorList>
            <consortium name="RefSeq"/>
        </authorList>
    </citation>
    <scope>IDENTIFICATION</scope>
    <source>
        <strain evidence="2">Airmid</strain>
    </source>
</reference>
<dbReference type="InterPro" id="IPR012677">
    <property type="entry name" value="Nucleotide-bd_a/b_plait_sf"/>
</dbReference>
<dbReference type="InterPro" id="IPR000504">
    <property type="entry name" value="RRM_dom"/>
</dbReference>
<proteinExistence type="predicted"/>
<dbReference type="PANTHER" id="PTHR16105:SF0">
    <property type="entry name" value="RNA-BINDING REGION-CONTAINING PROTEIN 3"/>
    <property type="match status" value="1"/>
</dbReference>
<dbReference type="Gene3D" id="6.10.250.610">
    <property type="match status" value="1"/>
</dbReference>
<evidence type="ECO:0000313" key="2">
    <source>
        <dbReference type="RefSeq" id="XP_027205044.1"/>
    </source>
</evidence>
<dbReference type="GO" id="GO:0005689">
    <property type="term" value="C:U12-type spliceosomal complex"/>
    <property type="evidence" value="ECO:0007669"/>
    <property type="project" value="TreeGrafter"/>
</dbReference>